<reference evidence="2 3" key="1">
    <citation type="submission" date="2020-02" db="EMBL/GenBank/DDBJ databases">
        <authorList>
            <person name="Rodrigo-Torres L."/>
            <person name="Arahal R. D."/>
            <person name="Lucena T."/>
        </authorList>
    </citation>
    <scope>NUCLEOTIDE SEQUENCE [LARGE SCALE GENOMIC DNA]</scope>
    <source>
        <strain evidence="2 3">CECT 9734</strain>
    </source>
</reference>
<evidence type="ECO:0000256" key="1">
    <source>
        <dbReference type="SAM" id="MobiDB-lite"/>
    </source>
</evidence>
<proteinExistence type="predicted"/>
<evidence type="ECO:0000313" key="2">
    <source>
        <dbReference type="EMBL" id="CAB0150887.1"/>
    </source>
</evidence>
<dbReference type="Proteomes" id="UP000481517">
    <property type="component" value="Unassembled WGS sequence"/>
</dbReference>
<evidence type="ECO:0000313" key="3">
    <source>
        <dbReference type="Proteomes" id="UP000481517"/>
    </source>
</evidence>
<protein>
    <submittedName>
        <fullName evidence="2">Uncharacterized protein</fullName>
    </submittedName>
</protein>
<organism evidence="2 3">
    <name type="scientific">Pseudidiomarina piscicola</name>
    <dbReference type="NCBI Taxonomy" id="2614830"/>
    <lineage>
        <taxon>Bacteria</taxon>
        <taxon>Pseudomonadati</taxon>
        <taxon>Pseudomonadota</taxon>
        <taxon>Gammaproteobacteria</taxon>
        <taxon>Alteromonadales</taxon>
        <taxon>Idiomarinaceae</taxon>
        <taxon>Pseudidiomarina</taxon>
    </lineage>
</organism>
<accession>A0A6S6WUM2</accession>
<dbReference type="AlphaFoldDB" id="A0A6S6WUM2"/>
<feature type="region of interest" description="Disordered" evidence="1">
    <location>
        <begin position="1"/>
        <end position="40"/>
    </location>
</feature>
<dbReference type="EMBL" id="CADCXY010000002">
    <property type="protein sequence ID" value="CAB0150887.1"/>
    <property type="molecule type" value="Genomic_DNA"/>
</dbReference>
<keyword evidence="3" id="KW-1185">Reference proteome</keyword>
<name>A0A6S6WUM2_9GAMM</name>
<sequence>MRKSRYTDSQILGIRHRNESGVPVAEPSGEHGHEPLRENG</sequence>
<feature type="compositionally biased region" description="Basic and acidic residues" evidence="1">
    <location>
        <begin position="28"/>
        <end position="40"/>
    </location>
</feature>
<gene>
    <name evidence="2" type="ORF">PSI9734_01326</name>
</gene>